<dbReference type="Pfam" id="PF04031">
    <property type="entry name" value="Las1"/>
    <property type="match status" value="1"/>
</dbReference>
<protein>
    <submittedName>
        <fullName evidence="1">Las1-like protein</fullName>
    </submittedName>
</protein>
<feature type="non-terminal residue" evidence="1">
    <location>
        <position position="159"/>
    </location>
</feature>
<dbReference type="EMBL" id="MU007097">
    <property type="protein sequence ID" value="KAF2421571.1"/>
    <property type="molecule type" value="Genomic_DNA"/>
</dbReference>
<dbReference type="PANTHER" id="PTHR15002:SF0">
    <property type="entry name" value="RIBOSOMAL BIOGENESIS PROTEIN LAS1L"/>
    <property type="match status" value="1"/>
</dbReference>
<organism evidence="1 2">
    <name type="scientific">Tothia fuscella</name>
    <dbReference type="NCBI Taxonomy" id="1048955"/>
    <lineage>
        <taxon>Eukaryota</taxon>
        <taxon>Fungi</taxon>
        <taxon>Dikarya</taxon>
        <taxon>Ascomycota</taxon>
        <taxon>Pezizomycotina</taxon>
        <taxon>Dothideomycetes</taxon>
        <taxon>Pleosporomycetidae</taxon>
        <taxon>Venturiales</taxon>
        <taxon>Cylindrosympodiaceae</taxon>
        <taxon>Tothia</taxon>
    </lineage>
</organism>
<name>A0A9P4NH86_9PEZI</name>
<sequence length="159" mass="18703">IRPWRDLAELLEVRHLLYPSNEAEHDVRYDSQRLGVNMVNTWKRRCRVPHSIYSTAVLVDAELHHNVEKNSTFAIRVVYSTAFARFVTGFCDIGQNSIVKRSMFEMAELIGMPEAWVELRHEITHGQVPDLRTLEHYVQASLVWLWDFFWIKLDAPHTD</sequence>
<proteinExistence type="predicted"/>
<dbReference type="OrthoDB" id="10263222at2759"/>
<dbReference type="GO" id="GO:0004519">
    <property type="term" value="F:endonuclease activity"/>
    <property type="evidence" value="ECO:0007669"/>
    <property type="project" value="InterPro"/>
</dbReference>
<dbReference type="Proteomes" id="UP000800235">
    <property type="component" value="Unassembled WGS sequence"/>
</dbReference>
<keyword evidence="2" id="KW-1185">Reference proteome</keyword>
<dbReference type="GO" id="GO:0000470">
    <property type="term" value="P:maturation of LSU-rRNA"/>
    <property type="evidence" value="ECO:0007669"/>
    <property type="project" value="TreeGrafter"/>
</dbReference>
<dbReference type="GO" id="GO:0030687">
    <property type="term" value="C:preribosome, large subunit precursor"/>
    <property type="evidence" value="ECO:0007669"/>
    <property type="project" value="TreeGrafter"/>
</dbReference>
<evidence type="ECO:0000313" key="2">
    <source>
        <dbReference type="Proteomes" id="UP000800235"/>
    </source>
</evidence>
<gene>
    <name evidence="1" type="ORF">EJ08DRAFT_556944</name>
</gene>
<dbReference type="GO" id="GO:0000460">
    <property type="term" value="P:maturation of 5.8S rRNA"/>
    <property type="evidence" value="ECO:0007669"/>
    <property type="project" value="TreeGrafter"/>
</dbReference>
<comment type="caution">
    <text evidence="1">The sequence shown here is derived from an EMBL/GenBank/DDBJ whole genome shotgun (WGS) entry which is preliminary data.</text>
</comment>
<accession>A0A9P4NH86</accession>
<evidence type="ECO:0000313" key="1">
    <source>
        <dbReference type="EMBL" id="KAF2421571.1"/>
    </source>
</evidence>
<dbReference type="GO" id="GO:0090730">
    <property type="term" value="C:Las1 complex"/>
    <property type="evidence" value="ECO:0007669"/>
    <property type="project" value="InterPro"/>
</dbReference>
<dbReference type="InterPro" id="IPR007174">
    <property type="entry name" value="Las1"/>
</dbReference>
<dbReference type="PANTHER" id="PTHR15002">
    <property type="entry name" value="RIBOSOMAL BIOGENESIS PROTEIN LAS1L"/>
    <property type="match status" value="1"/>
</dbReference>
<feature type="non-terminal residue" evidence="1">
    <location>
        <position position="1"/>
    </location>
</feature>
<dbReference type="AlphaFoldDB" id="A0A9P4NH86"/>
<reference evidence="1" key="1">
    <citation type="journal article" date="2020" name="Stud. Mycol.">
        <title>101 Dothideomycetes genomes: a test case for predicting lifestyles and emergence of pathogens.</title>
        <authorList>
            <person name="Haridas S."/>
            <person name="Albert R."/>
            <person name="Binder M."/>
            <person name="Bloem J."/>
            <person name="Labutti K."/>
            <person name="Salamov A."/>
            <person name="Andreopoulos B."/>
            <person name="Baker S."/>
            <person name="Barry K."/>
            <person name="Bills G."/>
            <person name="Bluhm B."/>
            <person name="Cannon C."/>
            <person name="Castanera R."/>
            <person name="Culley D."/>
            <person name="Daum C."/>
            <person name="Ezra D."/>
            <person name="Gonzalez J."/>
            <person name="Henrissat B."/>
            <person name="Kuo A."/>
            <person name="Liang C."/>
            <person name="Lipzen A."/>
            <person name="Lutzoni F."/>
            <person name="Magnuson J."/>
            <person name="Mondo S."/>
            <person name="Nolan M."/>
            <person name="Ohm R."/>
            <person name="Pangilinan J."/>
            <person name="Park H.-J."/>
            <person name="Ramirez L."/>
            <person name="Alfaro M."/>
            <person name="Sun H."/>
            <person name="Tritt A."/>
            <person name="Yoshinaga Y."/>
            <person name="Zwiers L.-H."/>
            <person name="Turgeon B."/>
            <person name="Goodwin S."/>
            <person name="Spatafora J."/>
            <person name="Crous P."/>
            <person name="Grigoriev I."/>
        </authorList>
    </citation>
    <scope>NUCLEOTIDE SEQUENCE</scope>
    <source>
        <strain evidence="1">CBS 130266</strain>
    </source>
</reference>